<reference evidence="2" key="2">
    <citation type="submission" date="2025-09" db="UniProtKB">
        <authorList>
            <consortium name="Ensembl"/>
        </authorList>
    </citation>
    <scope>IDENTIFICATION</scope>
</reference>
<proteinExistence type="predicted"/>
<dbReference type="PROSITE" id="PS50088">
    <property type="entry name" value="ANK_REPEAT"/>
    <property type="match status" value="5"/>
</dbReference>
<dbReference type="SUPFAM" id="SSF48403">
    <property type="entry name" value="Ankyrin repeat"/>
    <property type="match status" value="1"/>
</dbReference>
<feature type="repeat" description="ANK" evidence="1">
    <location>
        <begin position="53"/>
        <end position="85"/>
    </location>
</feature>
<dbReference type="PROSITE" id="PS50297">
    <property type="entry name" value="ANK_REP_REGION"/>
    <property type="match status" value="5"/>
</dbReference>
<feature type="repeat" description="ANK" evidence="1">
    <location>
        <begin position="151"/>
        <end position="183"/>
    </location>
</feature>
<dbReference type="PANTHER" id="PTHR24147:SF53">
    <property type="entry name" value="ANKYRIN REPEAT DOMAIN 26"/>
    <property type="match status" value="1"/>
</dbReference>
<accession>A0A8C0HH17</accession>
<dbReference type="Pfam" id="PF12796">
    <property type="entry name" value="Ank_2"/>
    <property type="match status" value="1"/>
</dbReference>
<feature type="repeat" description="ANK" evidence="1">
    <location>
        <begin position="119"/>
        <end position="151"/>
    </location>
</feature>
<evidence type="ECO:0000313" key="2">
    <source>
        <dbReference type="Ensembl" id="ENSBJAP00000007109.1"/>
    </source>
</evidence>
<dbReference type="PRINTS" id="PR01415">
    <property type="entry name" value="ANKYRIN"/>
</dbReference>
<keyword evidence="1" id="KW-0040">ANK repeat</keyword>
<dbReference type="Pfam" id="PF13637">
    <property type="entry name" value="Ank_4"/>
    <property type="match status" value="1"/>
</dbReference>
<dbReference type="Pfam" id="PF00023">
    <property type="entry name" value="Ank"/>
    <property type="match status" value="1"/>
</dbReference>
<dbReference type="InterPro" id="IPR002110">
    <property type="entry name" value="Ankyrin_rpt"/>
</dbReference>
<dbReference type="InterPro" id="IPR050657">
    <property type="entry name" value="Ankyrin_repeat_domain"/>
</dbReference>
<evidence type="ECO:0000313" key="3">
    <source>
        <dbReference type="Proteomes" id="UP000694555"/>
    </source>
</evidence>
<evidence type="ECO:0000256" key="1">
    <source>
        <dbReference type="PROSITE-ProRule" id="PRU00023"/>
    </source>
</evidence>
<dbReference type="AlphaFoldDB" id="A0A8C0HH17"/>
<dbReference type="SMART" id="SM00248">
    <property type="entry name" value="ANK"/>
    <property type="match status" value="5"/>
</dbReference>
<dbReference type="InterPro" id="IPR036770">
    <property type="entry name" value="Ankyrin_rpt-contain_sf"/>
</dbReference>
<keyword evidence="3" id="KW-1185">Reference proteome</keyword>
<dbReference type="Gene3D" id="1.25.40.20">
    <property type="entry name" value="Ankyrin repeat-containing domain"/>
    <property type="match status" value="3"/>
</dbReference>
<dbReference type="Proteomes" id="UP000694555">
    <property type="component" value="Unplaced"/>
</dbReference>
<protein>
    <recommendedName>
        <fullName evidence="4">Ankyrin repeat domain-containing protein 7</fullName>
    </recommendedName>
</protein>
<feature type="repeat" description="ANK" evidence="1">
    <location>
        <begin position="184"/>
        <end position="216"/>
    </location>
</feature>
<organism evidence="2 3">
    <name type="scientific">Buteo japonicus</name>
    <dbReference type="NCBI Taxonomy" id="224669"/>
    <lineage>
        <taxon>Eukaryota</taxon>
        <taxon>Metazoa</taxon>
        <taxon>Chordata</taxon>
        <taxon>Craniata</taxon>
        <taxon>Vertebrata</taxon>
        <taxon>Euteleostomi</taxon>
        <taxon>Archelosauria</taxon>
        <taxon>Archosauria</taxon>
        <taxon>Dinosauria</taxon>
        <taxon>Saurischia</taxon>
        <taxon>Theropoda</taxon>
        <taxon>Coelurosauria</taxon>
        <taxon>Aves</taxon>
        <taxon>Neognathae</taxon>
        <taxon>Neoaves</taxon>
        <taxon>Telluraves</taxon>
        <taxon>Accipitrimorphae</taxon>
        <taxon>Accipitriformes</taxon>
        <taxon>Accipitridae</taxon>
        <taxon>Accipitrinae</taxon>
        <taxon>Buteo</taxon>
    </lineage>
</organism>
<dbReference type="PANTHER" id="PTHR24147">
    <property type="entry name" value="ANKYRIN REPEAT DOMAIN 36-RELATED"/>
    <property type="match status" value="1"/>
</dbReference>
<sequence length="232" mass="25551">MFCGLKDLFSFWQGFNLKKKVSFSYAGHVLRKHSIPSLERTYSVKCYFPVVRIAVTPLHLACANGHVDVVTYLVENKCKLNLFDNDNRSPLMKAVQCQQEKCVAVLLQHGADPNLADADGNTALHLAVISPNISVAGLLLDHNANIDAQNKGCTPLILAVSEHHEEVVEFLLKKGADVHARDQCERTPLMTAASGGELNLIKVLLQYGADVSHKDTNGWTAEDYAVIHGYSR</sequence>
<reference evidence="2" key="1">
    <citation type="submission" date="2025-08" db="UniProtKB">
        <authorList>
            <consortium name="Ensembl"/>
        </authorList>
    </citation>
    <scope>IDENTIFICATION</scope>
</reference>
<name>A0A8C0HH17_9AVES</name>
<feature type="repeat" description="ANK" evidence="1">
    <location>
        <begin position="86"/>
        <end position="118"/>
    </location>
</feature>
<dbReference type="Ensembl" id="ENSBJAT00000007314.1">
    <property type="protein sequence ID" value="ENSBJAP00000007109.1"/>
    <property type="gene ID" value="ENSBJAG00000005042.1"/>
</dbReference>
<evidence type="ECO:0008006" key="4">
    <source>
        <dbReference type="Google" id="ProtNLM"/>
    </source>
</evidence>